<evidence type="ECO:0000256" key="12">
    <source>
        <dbReference type="RuleBase" id="RU003515"/>
    </source>
</evidence>
<evidence type="ECO:0000256" key="5">
    <source>
        <dbReference type="ARBA" id="ARBA00022490"/>
    </source>
</evidence>
<comment type="similarity">
    <text evidence="4">Belongs to the RNase HII family. RnhC subfamily.</text>
</comment>
<keyword evidence="8 11" id="KW-0255">Endonuclease</keyword>
<feature type="binding site" evidence="11">
    <location>
        <position position="12"/>
    </location>
    <ligand>
        <name>a divalent metal cation</name>
        <dbReference type="ChEBI" id="CHEBI:60240"/>
    </ligand>
</feature>
<dbReference type="Gene3D" id="3.30.420.10">
    <property type="entry name" value="Ribonuclease H-like superfamily/Ribonuclease H"/>
    <property type="match status" value="1"/>
</dbReference>
<comment type="cofactor">
    <cofactor evidence="11">
        <name>Mn(2+)</name>
        <dbReference type="ChEBI" id="CHEBI:29035"/>
    </cofactor>
    <cofactor evidence="11">
        <name>Mg(2+)</name>
        <dbReference type="ChEBI" id="CHEBI:18420"/>
    </cofactor>
    <text evidence="11">Manganese or magnesium. Binds 1 divalent metal ion per monomer in the absence of substrate. May bind a second metal ion after substrate binding.</text>
</comment>
<reference evidence="14 15" key="1">
    <citation type="submission" date="2019-10" db="EMBL/GenBank/DDBJ databases">
        <title>Comparative genomics of sulfur disproportionating microorganisms.</title>
        <authorList>
            <person name="Ward L.M."/>
            <person name="Bertran E."/>
            <person name="Johnston D."/>
        </authorList>
    </citation>
    <scope>NUCLEOTIDE SEQUENCE [LARGE SCALE GENOMIC DNA]</scope>
    <source>
        <strain evidence="14 15">DSM 14055</strain>
    </source>
</reference>
<dbReference type="GO" id="GO:0003723">
    <property type="term" value="F:RNA binding"/>
    <property type="evidence" value="ECO:0007669"/>
    <property type="project" value="UniProtKB-UniRule"/>
</dbReference>
<evidence type="ECO:0000256" key="9">
    <source>
        <dbReference type="ARBA" id="ARBA00022801"/>
    </source>
</evidence>
<feature type="domain" description="RNase H type-2" evidence="13">
    <location>
        <begin position="6"/>
        <end position="202"/>
    </location>
</feature>
<keyword evidence="9 11" id="KW-0378">Hydrolase</keyword>
<accession>A0A6N7INP2</accession>
<comment type="subcellular location">
    <subcellularLocation>
        <location evidence="3">Cytoplasm</location>
    </subcellularLocation>
</comment>
<dbReference type="InterPro" id="IPR001352">
    <property type="entry name" value="RNase_HII/HIII"/>
</dbReference>
<evidence type="ECO:0000256" key="8">
    <source>
        <dbReference type="ARBA" id="ARBA00022759"/>
    </source>
</evidence>
<organism evidence="14 15">
    <name type="scientific">Desulfofundulus thermobenzoicus</name>
    <dbReference type="NCBI Taxonomy" id="29376"/>
    <lineage>
        <taxon>Bacteria</taxon>
        <taxon>Bacillati</taxon>
        <taxon>Bacillota</taxon>
        <taxon>Clostridia</taxon>
        <taxon>Eubacteriales</taxon>
        <taxon>Peptococcaceae</taxon>
        <taxon>Desulfofundulus</taxon>
    </lineage>
</organism>
<evidence type="ECO:0000256" key="4">
    <source>
        <dbReference type="ARBA" id="ARBA00008378"/>
    </source>
</evidence>
<evidence type="ECO:0000256" key="10">
    <source>
        <dbReference type="ARBA" id="ARBA00023211"/>
    </source>
</evidence>
<feature type="binding site" evidence="11">
    <location>
        <position position="13"/>
    </location>
    <ligand>
        <name>a divalent metal cation</name>
        <dbReference type="ChEBI" id="CHEBI:60240"/>
    </ligand>
</feature>
<name>A0A6N7INP2_9FIRM</name>
<dbReference type="InterPro" id="IPR012337">
    <property type="entry name" value="RNaseH-like_sf"/>
</dbReference>
<sequence length="397" mass="43856">MKCDSKLYAGIDEVGVSSIAGPMVACVVVLPEDHGINELPVDSKLLKSSTISRIASIVRSKALFCKVFFKGPSEVDEMGWKNARYSLWSKCAKSVLKVYPGIKIILDGGQKISWIKSNHEAIKNADGKYDNVSAAAIVAKATCDEKMREISKLYPEYDFAKNKGYPVKEHLLAIKKHGLCPEHRSKMANYALEKEIKEDSINLTLEEIQNVLKSIIDIVWDEPEYVSEWESGFLKGQYVKVVKKGIMPSGKVQYYICKAKKEILARKNRGHQSRGGCSCGTPAHVAIPAEIKDRRIWITEGPLKADIASKHLGAVVVGALSACTWRPVIPVIQELGAKEVVIALEDVETNPEVARAYLTLKVELKKHGLAVSRAVWDEKKGIDDALAAGMEVRVTRV</sequence>
<dbReference type="SUPFAM" id="SSF53098">
    <property type="entry name" value="Ribonuclease H-like"/>
    <property type="match status" value="1"/>
</dbReference>
<keyword evidence="7 11" id="KW-0479">Metal-binding</keyword>
<dbReference type="InterPro" id="IPR022898">
    <property type="entry name" value="RNase_HII"/>
</dbReference>
<proteinExistence type="inferred from homology"/>
<dbReference type="GO" id="GO:0004523">
    <property type="term" value="F:RNA-DNA hybrid ribonuclease activity"/>
    <property type="evidence" value="ECO:0007669"/>
    <property type="project" value="UniProtKB-UniRule"/>
</dbReference>
<evidence type="ECO:0000313" key="14">
    <source>
        <dbReference type="EMBL" id="MQL51636.1"/>
    </source>
</evidence>
<evidence type="ECO:0000256" key="11">
    <source>
        <dbReference type="PROSITE-ProRule" id="PRU01319"/>
    </source>
</evidence>
<keyword evidence="5" id="KW-0963">Cytoplasm</keyword>
<keyword evidence="6 11" id="KW-0540">Nuclease</keyword>
<evidence type="ECO:0000259" key="13">
    <source>
        <dbReference type="PROSITE" id="PS51975"/>
    </source>
</evidence>
<feature type="binding site" evidence="11">
    <location>
        <position position="107"/>
    </location>
    <ligand>
        <name>a divalent metal cation</name>
        <dbReference type="ChEBI" id="CHEBI:60240"/>
    </ligand>
</feature>
<protein>
    <recommendedName>
        <fullName evidence="12">Ribonuclease</fullName>
        <ecNumber evidence="12">3.1.26.4</ecNumber>
    </recommendedName>
</protein>
<keyword evidence="15" id="KW-1185">Reference proteome</keyword>
<dbReference type="GO" id="GO:0005737">
    <property type="term" value="C:cytoplasm"/>
    <property type="evidence" value="ECO:0007669"/>
    <property type="project" value="UniProtKB-SubCell"/>
</dbReference>
<dbReference type="CDD" id="cd01029">
    <property type="entry name" value="TOPRIM_primases"/>
    <property type="match status" value="1"/>
</dbReference>
<dbReference type="GO" id="GO:0046872">
    <property type="term" value="F:metal ion binding"/>
    <property type="evidence" value="ECO:0007669"/>
    <property type="project" value="UniProtKB-KW"/>
</dbReference>
<dbReference type="GO" id="GO:0032299">
    <property type="term" value="C:ribonuclease H2 complex"/>
    <property type="evidence" value="ECO:0007669"/>
    <property type="project" value="TreeGrafter"/>
</dbReference>
<evidence type="ECO:0000256" key="3">
    <source>
        <dbReference type="ARBA" id="ARBA00004496"/>
    </source>
</evidence>
<dbReference type="Pfam" id="PF01351">
    <property type="entry name" value="RNase_HII"/>
    <property type="match status" value="1"/>
</dbReference>
<dbReference type="AlphaFoldDB" id="A0A6N7INP2"/>
<evidence type="ECO:0000313" key="15">
    <source>
        <dbReference type="Proteomes" id="UP000441717"/>
    </source>
</evidence>
<dbReference type="InterPro" id="IPR034154">
    <property type="entry name" value="TOPRIM_DnaG/twinkle"/>
</dbReference>
<gene>
    <name evidence="14" type="ORF">GFC01_05045</name>
</gene>
<dbReference type="OrthoDB" id="2665710at2"/>
<dbReference type="Proteomes" id="UP000441717">
    <property type="component" value="Unassembled WGS sequence"/>
</dbReference>
<dbReference type="PANTHER" id="PTHR10954">
    <property type="entry name" value="RIBONUCLEASE H2 SUBUNIT A"/>
    <property type="match status" value="1"/>
</dbReference>
<dbReference type="EMBL" id="WHYR01000009">
    <property type="protein sequence ID" value="MQL51636.1"/>
    <property type="molecule type" value="Genomic_DNA"/>
</dbReference>
<dbReference type="GO" id="GO:0006298">
    <property type="term" value="P:mismatch repair"/>
    <property type="evidence" value="ECO:0007669"/>
    <property type="project" value="TreeGrafter"/>
</dbReference>
<dbReference type="InterPro" id="IPR036397">
    <property type="entry name" value="RNaseH_sf"/>
</dbReference>
<dbReference type="EC" id="3.1.26.4" evidence="12"/>
<comment type="caution">
    <text evidence="14">The sequence shown here is derived from an EMBL/GenBank/DDBJ whole genome shotgun (WGS) entry which is preliminary data.</text>
</comment>
<dbReference type="RefSeq" id="WP_152945565.1">
    <property type="nucleotide sequence ID" value="NZ_WHYR01000009.1"/>
</dbReference>
<evidence type="ECO:0000256" key="6">
    <source>
        <dbReference type="ARBA" id="ARBA00022722"/>
    </source>
</evidence>
<comment type="catalytic activity">
    <reaction evidence="1 11 12">
        <text>Endonucleolytic cleavage to 5'-phosphomonoester.</text>
        <dbReference type="EC" id="3.1.26.4"/>
    </reaction>
</comment>
<dbReference type="PANTHER" id="PTHR10954:SF23">
    <property type="entry name" value="RIBONUCLEASE"/>
    <property type="match status" value="1"/>
</dbReference>
<keyword evidence="10" id="KW-0464">Manganese</keyword>
<evidence type="ECO:0000256" key="2">
    <source>
        <dbReference type="ARBA" id="ARBA00004065"/>
    </source>
</evidence>
<dbReference type="PROSITE" id="PS51975">
    <property type="entry name" value="RNASE_H_2"/>
    <property type="match status" value="1"/>
</dbReference>
<evidence type="ECO:0000256" key="1">
    <source>
        <dbReference type="ARBA" id="ARBA00000077"/>
    </source>
</evidence>
<evidence type="ECO:0000256" key="7">
    <source>
        <dbReference type="ARBA" id="ARBA00022723"/>
    </source>
</evidence>
<dbReference type="CDD" id="cd07182">
    <property type="entry name" value="RNase_HII_bacteria_HII_like"/>
    <property type="match status" value="1"/>
</dbReference>
<dbReference type="InterPro" id="IPR024567">
    <property type="entry name" value="RNase_HII/HIII_dom"/>
</dbReference>
<comment type="function">
    <text evidence="2 12">Endonuclease that specifically degrades the RNA of RNA-DNA hybrids.</text>
</comment>
<dbReference type="GO" id="GO:0043137">
    <property type="term" value="P:DNA replication, removal of RNA primer"/>
    <property type="evidence" value="ECO:0007669"/>
    <property type="project" value="TreeGrafter"/>
</dbReference>